<organism evidence="1 4">
    <name type="scientific">Streptacidiphilus alkalitolerans</name>
    <dbReference type="NCBI Taxonomy" id="3342712"/>
    <lineage>
        <taxon>Bacteria</taxon>
        <taxon>Bacillati</taxon>
        <taxon>Actinomycetota</taxon>
        <taxon>Actinomycetes</taxon>
        <taxon>Kitasatosporales</taxon>
        <taxon>Streptomycetaceae</taxon>
        <taxon>Streptacidiphilus</taxon>
    </lineage>
</organism>
<dbReference type="RefSeq" id="WP_380516291.1">
    <property type="nucleotide sequence ID" value="NZ_JBHEZX010000019.1"/>
</dbReference>
<comment type="caution">
    <text evidence="1">The sequence shown here is derived from an EMBL/GenBank/DDBJ whole genome shotgun (WGS) entry which is preliminary data.</text>
</comment>
<evidence type="ECO:0000313" key="3">
    <source>
        <dbReference type="Proteomes" id="UP001592530"/>
    </source>
</evidence>
<accession>A0ABV6VJ74</accession>
<dbReference type="Proteomes" id="UP001592530">
    <property type="component" value="Unassembled WGS sequence"/>
</dbReference>
<dbReference type="Gene3D" id="1.10.287.1060">
    <property type="entry name" value="ESAT-6-like"/>
    <property type="match status" value="1"/>
</dbReference>
<dbReference type="EMBL" id="JBHEZY010000017">
    <property type="protein sequence ID" value="MFC1435267.1"/>
    <property type="molecule type" value="Genomic_DNA"/>
</dbReference>
<sequence>MTGFSDGSGVLVQPEVLDAEAGVFNAAALAVESGARQARAVLAGAGAALPGWSTGAALGDCAAAWAQCLSGLSAALDRDADQLRASARNYREADAGAARQLLSLHR</sequence>
<name>A0ABV6VJ74_9ACTN</name>
<reference evidence="3 4" key="1">
    <citation type="submission" date="2024-09" db="EMBL/GenBank/DDBJ databases">
        <authorList>
            <person name="Lee S.D."/>
        </authorList>
    </citation>
    <scope>NUCLEOTIDE SEQUENCE [LARGE SCALE GENOMIC DNA]</scope>
    <source>
        <strain evidence="1 4">N1-1</strain>
        <strain evidence="2 3">N1-3</strain>
    </source>
</reference>
<dbReference type="EMBL" id="JBHEZX010000019">
    <property type="protein sequence ID" value="MFC1413802.1"/>
    <property type="molecule type" value="Genomic_DNA"/>
</dbReference>
<keyword evidence="4" id="KW-1185">Reference proteome</keyword>
<dbReference type="Proteomes" id="UP001592582">
    <property type="component" value="Unassembled WGS sequence"/>
</dbReference>
<evidence type="ECO:0000313" key="4">
    <source>
        <dbReference type="Proteomes" id="UP001592582"/>
    </source>
</evidence>
<protein>
    <recommendedName>
        <fullName evidence="5">Excreted virulence factor EspC, type VII ESX diderm</fullName>
    </recommendedName>
</protein>
<evidence type="ECO:0008006" key="5">
    <source>
        <dbReference type="Google" id="ProtNLM"/>
    </source>
</evidence>
<proteinExistence type="predicted"/>
<gene>
    <name evidence="2" type="ORF">ACEZDB_31960</name>
    <name evidence="1" type="ORF">ACEZDG_31530</name>
</gene>
<dbReference type="InterPro" id="IPR036689">
    <property type="entry name" value="ESAT-6-like_sf"/>
</dbReference>
<evidence type="ECO:0000313" key="2">
    <source>
        <dbReference type="EMBL" id="MFC1435267.1"/>
    </source>
</evidence>
<dbReference type="SUPFAM" id="SSF140453">
    <property type="entry name" value="EsxAB dimer-like"/>
    <property type="match status" value="1"/>
</dbReference>
<evidence type="ECO:0000313" key="1">
    <source>
        <dbReference type="EMBL" id="MFC1413802.1"/>
    </source>
</evidence>